<dbReference type="Pfam" id="PF00528">
    <property type="entry name" value="BPD_transp_1"/>
    <property type="match status" value="1"/>
</dbReference>
<comment type="caution">
    <text evidence="10">The sequence shown here is derived from an EMBL/GenBank/DDBJ whole genome shotgun (WGS) entry which is preliminary data.</text>
</comment>
<dbReference type="RefSeq" id="WP_377260971.1">
    <property type="nucleotide sequence ID" value="NZ_JBHLUH010000083.1"/>
</dbReference>
<evidence type="ECO:0000313" key="10">
    <source>
        <dbReference type="EMBL" id="MFC0533406.1"/>
    </source>
</evidence>
<feature type="transmembrane region" description="Helical" evidence="8">
    <location>
        <begin position="267"/>
        <end position="287"/>
    </location>
</feature>
<feature type="transmembrane region" description="Helical" evidence="8">
    <location>
        <begin position="88"/>
        <end position="110"/>
    </location>
</feature>
<dbReference type="InterPro" id="IPR000515">
    <property type="entry name" value="MetI-like"/>
</dbReference>
<evidence type="ECO:0000256" key="7">
    <source>
        <dbReference type="ARBA" id="ARBA00023136"/>
    </source>
</evidence>
<feature type="transmembrane region" description="Helical" evidence="8">
    <location>
        <begin position="117"/>
        <end position="141"/>
    </location>
</feature>
<dbReference type="PROSITE" id="PS50928">
    <property type="entry name" value="ABC_TM1"/>
    <property type="match status" value="1"/>
</dbReference>
<accession>A0ABV6MFB0</accession>
<evidence type="ECO:0000259" key="9">
    <source>
        <dbReference type="PROSITE" id="PS50928"/>
    </source>
</evidence>
<dbReference type="Gene3D" id="1.10.3720.10">
    <property type="entry name" value="MetI-like"/>
    <property type="match status" value="1"/>
</dbReference>
<dbReference type="PANTHER" id="PTHR42929">
    <property type="entry name" value="INNER MEMBRANE ABC TRANSPORTER PERMEASE PROTEIN YDCU-RELATED-RELATED"/>
    <property type="match status" value="1"/>
</dbReference>
<keyword evidence="6 8" id="KW-1133">Transmembrane helix</keyword>
<evidence type="ECO:0000256" key="4">
    <source>
        <dbReference type="ARBA" id="ARBA00022475"/>
    </source>
</evidence>
<evidence type="ECO:0000256" key="2">
    <source>
        <dbReference type="ARBA" id="ARBA00007069"/>
    </source>
</evidence>
<name>A0ABV6MFB0_9ACTN</name>
<comment type="similarity">
    <text evidence="2">Belongs to the binding-protein-dependent transport system permease family. CysTW subfamily.</text>
</comment>
<dbReference type="Proteomes" id="UP001589867">
    <property type="component" value="Unassembled WGS sequence"/>
</dbReference>
<sequence length="304" mass="32848">MASLTTARPPAPRRAPAGSRRHRPYLLVLPLLSLYAVAFLLPFGMVVVESFRQTPDMLGNAAFPVLSQYRDFFAAPGAWEVIARTFRVTLFTTLACLLIGYPTASAILRLGARTRGIVLICVLSPLLMSLLSRTFGWWTILGPGPFGDWLGRMVLRREGNLLFTETAIVIGLVSVFIPFMVLSVMSALQAVDPETRRAARSLGASSWTVTRTIDIPLAMPGIVGGVLLVFAMSAGTYATPSILGGYQNTVVAFQAVNALQSDFNQPLSSAISVLLVTVALLATYLNLRLGRRYQTGSSTAGVFY</sequence>
<keyword evidence="3 8" id="KW-0813">Transport</keyword>
<feature type="transmembrane region" description="Helical" evidence="8">
    <location>
        <begin position="161"/>
        <end position="188"/>
    </location>
</feature>
<dbReference type="PANTHER" id="PTHR42929:SF5">
    <property type="entry name" value="ABC TRANSPORTER PERMEASE PROTEIN"/>
    <property type="match status" value="1"/>
</dbReference>
<evidence type="ECO:0000256" key="5">
    <source>
        <dbReference type="ARBA" id="ARBA00022692"/>
    </source>
</evidence>
<comment type="subcellular location">
    <subcellularLocation>
        <location evidence="1 8">Cell membrane</location>
        <topology evidence="1 8">Multi-pass membrane protein</topology>
    </subcellularLocation>
</comment>
<dbReference type="EMBL" id="JBHLUH010000083">
    <property type="protein sequence ID" value="MFC0533406.1"/>
    <property type="molecule type" value="Genomic_DNA"/>
</dbReference>
<evidence type="ECO:0000256" key="6">
    <source>
        <dbReference type="ARBA" id="ARBA00022989"/>
    </source>
</evidence>
<feature type="domain" description="ABC transmembrane type-1" evidence="9">
    <location>
        <begin position="82"/>
        <end position="286"/>
    </location>
</feature>
<keyword evidence="5 8" id="KW-0812">Transmembrane</keyword>
<evidence type="ECO:0000256" key="3">
    <source>
        <dbReference type="ARBA" id="ARBA00022448"/>
    </source>
</evidence>
<feature type="transmembrane region" description="Helical" evidence="8">
    <location>
        <begin position="217"/>
        <end position="238"/>
    </location>
</feature>
<dbReference type="InterPro" id="IPR035906">
    <property type="entry name" value="MetI-like_sf"/>
</dbReference>
<organism evidence="10 11">
    <name type="scientific">Phytohabitans kaempferiae</name>
    <dbReference type="NCBI Taxonomy" id="1620943"/>
    <lineage>
        <taxon>Bacteria</taxon>
        <taxon>Bacillati</taxon>
        <taxon>Actinomycetota</taxon>
        <taxon>Actinomycetes</taxon>
        <taxon>Micromonosporales</taxon>
        <taxon>Micromonosporaceae</taxon>
    </lineage>
</organism>
<dbReference type="CDD" id="cd06261">
    <property type="entry name" value="TM_PBP2"/>
    <property type="match status" value="1"/>
</dbReference>
<keyword evidence="4" id="KW-1003">Cell membrane</keyword>
<dbReference type="SUPFAM" id="SSF161098">
    <property type="entry name" value="MetI-like"/>
    <property type="match status" value="1"/>
</dbReference>
<evidence type="ECO:0000256" key="8">
    <source>
        <dbReference type="RuleBase" id="RU363032"/>
    </source>
</evidence>
<protein>
    <submittedName>
        <fullName evidence="10">ABC transporter permease</fullName>
    </submittedName>
</protein>
<reference evidence="10 11" key="1">
    <citation type="submission" date="2024-09" db="EMBL/GenBank/DDBJ databases">
        <authorList>
            <person name="Sun Q."/>
            <person name="Mori K."/>
        </authorList>
    </citation>
    <scope>NUCLEOTIDE SEQUENCE [LARGE SCALE GENOMIC DNA]</scope>
    <source>
        <strain evidence="10 11">TBRC 3947</strain>
    </source>
</reference>
<keyword evidence="11" id="KW-1185">Reference proteome</keyword>
<proteinExistence type="inferred from homology"/>
<evidence type="ECO:0000256" key="1">
    <source>
        <dbReference type="ARBA" id="ARBA00004651"/>
    </source>
</evidence>
<evidence type="ECO:0000313" key="11">
    <source>
        <dbReference type="Proteomes" id="UP001589867"/>
    </source>
</evidence>
<keyword evidence="7 8" id="KW-0472">Membrane</keyword>
<gene>
    <name evidence="10" type="ORF">ACFFIA_37960</name>
</gene>
<feature type="transmembrane region" description="Helical" evidence="8">
    <location>
        <begin position="25"/>
        <end position="48"/>
    </location>
</feature>